<protein>
    <submittedName>
        <fullName evidence="1">Uncharacterized protein</fullName>
    </submittedName>
</protein>
<evidence type="ECO:0000313" key="2">
    <source>
        <dbReference type="Proteomes" id="UP000639006"/>
    </source>
</evidence>
<comment type="caution">
    <text evidence="1">The sequence shown here is derived from an EMBL/GenBank/DDBJ whole genome shotgun (WGS) entry which is preliminary data.</text>
</comment>
<accession>A0A811TDT1</accession>
<sequence length="130" mass="14935">MIRLKEEFRYNLRTSHNRVYLATVLCTPLKFLASIGTSDTPKTIFKKTESLATPKIATIRPTISHISYISHSFAYCQTLTKFQPKNTQNQHRVGHNSTSTEICRHDCPYIKYRQLSSKFSKISPLTPSQV</sequence>
<name>A0A811TDT1_9EURY</name>
<dbReference type="AlphaFoldDB" id="A0A811TDT1"/>
<proteinExistence type="predicted"/>
<evidence type="ECO:0000313" key="1">
    <source>
        <dbReference type="EMBL" id="CAD6493823.1"/>
    </source>
</evidence>
<reference evidence="1" key="1">
    <citation type="submission" date="2020-10" db="EMBL/GenBank/DDBJ databases">
        <authorList>
            <person name="Hahn C.J."/>
            <person name="Laso-Perez R."/>
            <person name="Vulcano F."/>
            <person name="Vaziourakis K.-M."/>
            <person name="Stokke R."/>
            <person name="Steen I.H."/>
            <person name="Teske A."/>
            <person name="Boetius A."/>
            <person name="Liebeke M."/>
            <person name="Amann R."/>
            <person name="Knittel K."/>
        </authorList>
    </citation>
    <scope>NUCLEOTIDE SEQUENCE</scope>
    <source>
        <strain evidence="1">Gfbio:e3339647-f889-4370-9287-4fb5cb688e4c:AG392M11_GoMArc1</strain>
    </source>
</reference>
<organism evidence="1 2">
    <name type="scientific">Candidatus Argoarchaeum ethanivorans</name>
    <dbReference type="NCBI Taxonomy" id="2608793"/>
    <lineage>
        <taxon>Archaea</taxon>
        <taxon>Methanobacteriati</taxon>
        <taxon>Methanobacteriota</taxon>
        <taxon>Stenosarchaea group</taxon>
        <taxon>Methanomicrobia</taxon>
        <taxon>Methanosarcinales</taxon>
        <taxon>Methanosarcinales incertae sedis</taxon>
        <taxon>GOM Arc I cluster</taxon>
        <taxon>Candidatus Argoarchaeum</taxon>
    </lineage>
</organism>
<dbReference type="Proteomes" id="UP000639006">
    <property type="component" value="Unassembled WGS sequence"/>
</dbReference>
<gene>
    <name evidence="1" type="ORF">DIAAKJNI_00558</name>
</gene>
<dbReference type="EMBL" id="CAJHIQ010000049">
    <property type="protein sequence ID" value="CAD6493823.1"/>
    <property type="molecule type" value="Genomic_DNA"/>
</dbReference>